<evidence type="ECO:0008006" key="4">
    <source>
        <dbReference type="Google" id="ProtNLM"/>
    </source>
</evidence>
<feature type="transmembrane region" description="Helical" evidence="1">
    <location>
        <begin position="27"/>
        <end position="51"/>
    </location>
</feature>
<name>A0A3M5V1V6_PSESX</name>
<keyword evidence="1" id="KW-0472">Membrane</keyword>
<gene>
    <name evidence="2" type="ORF">ALP29_04775</name>
</gene>
<accession>A0A3M5V1V6</accession>
<evidence type="ECO:0000256" key="1">
    <source>
        <dbReference type="SAM" id="Phobius"/>
    </source>
</evidence>
<evidence type="ECO:0000313" key="2">
    <source>
        <dbReference type="EMBL" id="RMU51663.1"/>
    </source>
</evidence>
<sequence length="192" mass="21595">MHRPTSSLTGNTRMPATTAASPWYKHLWPWIIIAILACSVTLTLSMVTIAVNNPDNLVNDNYYEAGKGINRSLDRERLAQTLQLRGKLHLDELTGEVELQLTGYSNPNTLELNLISPTQPEKDRKINLTRSDSEPGRYIGQVTDKVEGRRFVELLGVEGGNTWRLFEEEEVSHDKDLLLGDEPLQGAEDLKK</sequence>
<dbReference type="AlphaFoldDB" id="A0A3M5V1V6"/>
<dbReference type="Pfam" id="PF05751">
    <property type="entry name" value="FixH"/>
    <property type="match status" value="1"/>
</dbReference>
<reference evidence="2 3" key="1">
    <citation type="submission" date="2018-08" db="EMBL/GenBank/DDBJ databases">
        <title>Recombination of ecologically and evolutionarily significant loci maintains genetic cohesion in the Pseudomonas syringae species complex.</title>
        <authorList>
            <person name="Dillon M."/>
            <person name="Thakur S."/>
            <person name="Almeida R.N.D."/>
            <person name="Weir B.S."/>
            <person name="Guttman D.S."/>
        </authorList>
    </citation>
    <scope>NUCLEOTIDE SEQUENCE [LARGE SCALE GENOMIC DNA]</scope>
    <source>
        <strain evidence="2 3">ICMP 14479</strain>
    </source>
</reference>
<proteinExistence type="predicted"/>
<keyword evidence="1" id="KW-0812">Transmembrane</keyword>
<protein>
    <recommendedName>
        <fullName evidence="4">CcoH-like protein</fullName>
    </recommendedName>
</protein>
<keyword evidence="1" id="KW-1133">Transmembrane helix</keyword>
<evidence type="ECO:0000313" key="3">
    <source>
        <dbReference type="Proteomes" id="UP000280395"/>
    </source>
</evidence>
<comment type="caution">
    <text evidence="2">The sequence shown here is derived from an EMBL/GenBank/DDBJ whole genome shotgun (WGS) entry which is preliminary data.</text>
</comment>
<dbReference type="Proteomes" id="UP000280395">
    <property type="component" value="Unassembled WGS sequence"/>
</dbReference>
<dbReference type="EMBL" id="RBUA01000993">
    <property type="protein sequence ID" value="RMU51663.1"/>
    <property type="molecule type" value="Genomic_DNA"/>
</dbReference>
<dbReference type="InterPro" id="IPR008620">
    <property type="entry name" value="FixH"/>
</dbReference>
<organism evidence="2 3">
    <name type="scientific">Pseudomonas syringae pv. avii</name>
    <dbReference type="NCBI Taxonomy" id="663959"/>
    <lineage>
        <taxon>Bacteria</taxon>
        <taxon>Pseudomonadati</taxon>
        <taxon>Pseudomonadota</taxon>
        <taxon>Gammaproteobacteria</taxon>
        <taxon>Pseudomonadales</taxon>
        <taxon>Pseudomonadaceae</taxon>
        <taxon>Pseudomonas</taxon>
        <taxon>Pseudomonas syringae</taxon>
    </lineage>
</organism>